<dbReference type="KEGG" id="pgr:PGTG_21914"/>
<protein>
    <submittedName>
        <fullName evidence="1">Uncharacterized protein</fullName>
    </submittedName>
</protein>
<evidence type="ECO:0000313" key="2">
    <source>
        <dbReference type="Proteomes" id="UP000008783"/>
    </source>
</evidence>
<dbReference type="AlphaFoldDB" id="H6QT09"/>
<dbReference type="Proteomes" id="UP000008783">
    <property type="component" value="Unassembled WGS sequence"/>
</dbReference>
<name>H6QT09_PUCGT</name>
<dbReference type="HOGENOM" id="CLU_2639276_0_0_1"/>
<reference evidence="2" key="1">
    <citation type="journal article" date="2011" name="Proc. Natl. Acad. Sci. U.S.A.">
        <title>Obligate biotrophy features unraveled by the genomic analysis of rust fungi.</title>
        <authorList>
            <person name="Duplessis S."/>
            <person name="Cuomo C.A."/>
            <person name="Lin Y.-C."/>
            <person name="Aerts A."/>
            <person name="Tisserant E."/>
            <person name="Veneault-Fourrey C."/>
            <person name="Joly D.L."/>
            <person name="Hacquard S."/>
            <person name="Amselem J."/>
            <person name="Cantarel B.L."/>
            <person name="Chiu R."/>
            <person name="Coutinho P.M."/>
            <person name="Feau N."/>
            <person name="Field M."/>
            <person name="Frey P."/>
            <person name="Gelhaye E."/>
            <person name="Goldberg J."/>
            <person name="Grabherr M.G."/>
            <person name="Kodira C.D."/>
            <person name="Kohler A."/>
            <person name="Kuees U."/>
            <person name="Lindquist E.A."/>
            <person name="Lucas S.M."/>
            <person name="Mago R."/>
            <person name="Mauceli E."/>
            <person name="Morin E."/>
            <person name="Murat C."/>
            <person name="Pangilinan J.L."/>
            <person name="Park R."/>
            <person name="Pearson M."/>
            <person name="Quesneville H."/>
            <person name="Rouhier N."/>
            <person name="Sakthikumar S."/>
            <person name="Salamov A.A."/>
            <person name="Schmutz J."/>
            <person name="Selles B."/>
            <person name="Shapiro H."/>
            <person name="Tanguay P."/>
            <person name="Tuskan G.A."/>
            <person name="Henrissat B."/>
            <person name="Van de Peer Y."/>
            <person name="Rouze P."/>
            <person name="Ellis J.G."/>
            <person name="Dodds P.N."/>
            <person name="Schein J.E."/>
            <person name="Zhong S."/>
            <person name="Hamelin R.C."/>
            <person name="Grigoriev I.V."/>
            <person name="Szabo L.J."/>
            <person name="Martin F."/>
        </authorList>
    </citation>
    <scope>NUCLEOTIDE SEQUENCE [LARGE SCALE GENOMIC DNA]</scope>
    <source>
        <strain evidence="2">CRL 75-36-700-3 / race SCCL</strain>
    </source>
</reference>
<dbReference type="EMBL" id="DS178303">
    <property type="protein sequence ID" value="EHS63960.1"/>
    <property type="molecule type" value="Genomic_DNA"/>
</dbReference>
<organism evidence="1 2">
    <name type="scientific">Puccinia graminis f. sp. tritici (strain CRL 75-36-700-3 / race SCCL)</name>
    <name type="common">Black stem rust fungus</name>
    <dbReference type="NCBI Taxonomy" id="418459"/>
    <lineage>
        <taxon>Eukaryota</taxon>
        <taxon>Fungi</taxon>
        <taxon>Dikarya</taxon>
        <taxon>Basidiomycota</taxon>
        <taxon>Pucciniomycotina</taxon>
        <taxon>Pucciniomycetes</taxon>
        <taxon>Pucciniales</taxon>
        <taxon>Pucciniaceae</taxon>
        <taxon>Puccinia</taxon>
    </lineage>
</organism>
<dbReference type="VEuPathDB" id="FungiDB:PGTG_21914"/>
<keyword evidence="2" id="KW-1185">Reference proteome</keyword>
<dbReference type="RefSeq" id="XP_003889357.1">
    <property type="nucleotide sequence ID" value="XM_003889308.1"/>
</dbReference>
<accession>H6QT09</accession>
<proteinExistence type="predicted"/>
<sequence length="77" mass="8609">MVQHPCRVVGQLLDALVQGISTPESTLQCVERVLGKLPQSDIILPGRSGTENGTFLLNWFKYTFIKEQAHNALRNET</sequence>
<dbReference type="GeneID" id="13540748"/>
<evidence type="ECO:0000313" key="1">
    <source>
        <dbReference type="EMBL" id="EHS63960.1"/>
    </source>
</evidence>
<dbReference type="InParanoid" id="H6QT09"/>
<gene>
    <name evidence="1" type="ORF">PGTG_21914</name>
</gene>